<dbReference type="SMART" id="SM00389">
    <property type="entry name" value="HOX"/>
    <property type="match status" value="1"/>
</dbReference>
<organism evidence="13 14">
    <name type="scientific">Datura stramonium</name>
    <name type="common">Jimsonweed</name>
    <name type="synonym">Common thornapple</name>
    <dbReference type="NCBI Taxonomy" id="4076"/>
    <lineage>
        <taxon>Eukaryota</taxon>
        <taxon>Viridiplantae</taxon>
        <taxon>Streptophyta</taxon>
        <taxon>Embryophyta</taxon>
        <taxon>Tracheophyta</taxon>
        <taxon>Spermatophyta</taxon>
        <taxon>Magnoliopsida</taxon>
        <taxon>eudicotyledons</taxon>
        <taxon>Gunneridae</taxon>
        <taxon>Pentapetalae</taxon>
        <taxon>asterids</taxon>
        <taxon>lamiids</taxon>
        <taxon>Solanales</taxon>
        <taxon>Solanaceae</taxon>
        <taxon>Solanoideae</taxon>
        <taxon>Datureae</taxon>
        <taxon>Datura</taxon>
    </lineage>
</organism>
<comment type="caution">
    <text evidence="13">The sequence shown here is derived from an EMBL/GenBank/DDBJ whole genome shotgun (WGS) entry which is preliminary data.</text>
</comment>
<comment type="similarity">
    <text evidence="2">Belongs to the HD-ZIP homeobox family. Class IV subfamily.</text>
</comment>
<evidence type="ECO:0000256" key="6">
    <source>
        <dbReference type="ARBA" id="ARBA00023155"/>
    </source>
</evidence>
<dbReference type="Pfam" id="PF00046">
    <property type="entry name" value="Homeodomain"/>
    <property type="match status" value="1"/>
</dbReference>
<dbReference type="CDD" id="cd08875">
    <property type="entry name" value="START_ArGLABRA2_like"/>
    <property type="match status" value="1"/>
</dbReference>
<dbReference type="Pfam" id="PF01852">
    <property type="entry name" value="START"/>
    <property type="match status" value="1"/>
</dbReference>
<evidence type="ECO:0000256" key="9">
    <source>
        <dbReference type="PROSITE-ProRule" id="PRU00108"/>
    </source>
</evidence>
<dbReference type="InterPro" id="IPR057993">
    <property type="entry name" value="HD-Zip_IV_C"/>
</dbReference>
<evidence type="ECO:0000313" key="13">
    <source>
        <dbReference type="EMBL" id="MCD7462276.1"/>
    </source>
</evidence>
<dbReference type="SUPFAM" id="SSF46689">
    <property type="entry name" value="Homeodomain-like"/>
    <property type="match status" value="1"/>
</dbReference>
<proteinExistence type="inferred from homology"/>
<keyword evidence="14" id="KW-1185">Reference proteome</keyword>
<evidence type="ECO:0000256" key="7">
    <source>
        <dbReference type="ARBA" id="ARBA00023163"/>
    </source>
</evidence>
<protein>
    <submittedName>
        <fullName evidence="13">Uncharacterized protein</fullName>
    </submittedName>
</protein>
<evidence type="ECO:0000256" key="8">
    <source>
        <dbReference type="ARBA" id="ARBA00023242"/>
    </source>
</evidence>
<evidence type="ECO:0000313" key="14">
    <source>
        <dbReference type="Proteomes" id="UP000823775"/>
    </source>
</evidence>
<keyword evidence="6 9" id="KW-0371">Homeobox</keyword>
<dbReference type="PROSITE" id="PS50848">
    <property type="entry name" value="START"/>
    <property type="match status" value="1"/>
</dbReference>
<feature type="domain" description="Homeobox" evidence="11">
    <location>
        <begin position="30"/>
        <end position="90"/>
    </location>
</feature>
<dbReference type="EMBL" id="JACEIK010000791">
    <property type="protein sequence ID" value="MCD7462276.1"/>
    <property type="molecule type" value="Genomic_DNA"/>
</dbReference>
<dbReference type="PROSITE" id="PS50071">
    <property type="entry name" value="HOMEOBOX_2"/>
    <property type="match status" value="1"/>
</dbReference>
<gene>
    <name evidence="13" type="ORF">HAX54_048165</name>
</gene>
<name>A0ABS8STS9_DATST</name>
<reference evidence="13 14" key="1">
    <citation type="journal article" date="2021" name="BMC Genomics">
        <title>Datura genome reveals duplications of psychoactive alkaloid biosynthetic genes and high mutation rate following tissue culture.</title>
        <authorList>
            <person name="Rajewski A."/>
            <person name="Carter-House D."/>
            <person name="Stajich J."/>
            <person name="Litt A."/>
        </authorList>
    </citation>
    <scope>NUCLEOTIDE SEQUENCE [LARGE SCALE GENOMIC DNA]</scope>
    <source>
        <strain evidence="13">AR-01</strain>
    </source>
</reference>
<dbReference type="Gene3D" id="1.10.10.60">
    <property type="entry name" value="Homeodomain-like"/>
    <property type="match status" value="1"/>
</dbReference>
<accession>A0ABS8STS9</accession>
<keyword evidence="8 9" id="KW-0539">Nucleus</keyword>
<evidence type="ECO:0000256" key="10">
    <source>
        <dbReference type="RuleBase" id="RU000682"/>
    </source>
</evidence>
<dbReference type="InterPro" id="IPR001356">
    <property type="entry name" value="HD"/>
</dbReference>
<evidence type="ECO:0000259" key="11">
    <source>
        <dbReference type="PROSITE" id="PS50071"/>
    </source>
</evidence>
<feature type="domain" description="START" evidence="12">
    <location>
        <begin position="198"/>
        <end position="429"/>
    </location>
</feature>
<dbReference type="InterPro" id="IPR009057">
    <property type="entry name" value="Homeodomain-like_sf"/>
</dbReference>
<evidence type="ECO:0000256" key="1">
    <source>
        <dbReference type="ARBA" id="ARBA00004123"/>
    </source>
</evidence>
<dbReference type="Gene3D" id="3.30.530.20">
    <property type="match status" value="1"/>
</dbReference>
<dbReference type="SMART" id="SM00234">
    <property type="entry name" value="START"/>
    <property type="match status" value="1"/>
</dbReference>
<evidence type="ECO:0000256" key="3">
    <source>
        <dbReference type="ARBA" id="ARBA00023015"/>
    </source>
</evidence>
<sequence length="693" mass="78005">MEGHNESRAISDNIDGGECRDELNSLHGETLKKRKCSRRTVNQVEELEAFFDENPRPDPKERLELGRKLKMTSNQVKFWFQRRRSQVKMKSQCEENEILKGENYVLYIQNISMKEAMRNPICRRCGYGAIVRDINVDEHQTRIENKRLKHEIKRIRGMEKKLLGPSASMSFMKPQSDFQNDLPVITPQLTTSLVNEDGTYNKSKLMNLAFCAMNELLKLAEMDEPLWVRSLDGGGETLNLEEYAKSFTRFNGMKPSHFTTEATRASGIVIINSQTLVEILMDKSRWVDIFSCIVGKTSTFDVISSGIGGNRSSTLLLIQTEFQIISDLVPVREIKFLRFCQQLPDGIWVIVDVSVDTIQEGSRHCRRLPSGCIVKEMPNGYSMVTWIEHMEYDEKFVHYLYRPLVRCGLGFGAQRWLTNLQRQSEFLLVMMSSVNATSGHAVCPSNKKGIGMLAKRMTRNFCAGVCATIDKWKIIHLENDEDVKLMMRKNIDDPGEPIGVVLSATKTIRLPVKPQCLFEFFMKEPLKSQQNVLSSSNPLHQMVYIFKDQNLDTGIPPFLANGEDTSANQNNMFFLQDTHADATGSLFVYAKIDSLSLNMVMNGGDSSCVALLPSGIAIVPDCFQDLSGANNNCNGASGKTDNDNSCSGSLVTIGFQVLLINSPDAKLCMESANTVKAHISRTIHYLKAALNCK</sequence>
<dbReference type="InterPro" id="IPR023393">
    <property type="entry name" value="START-like_dom_sf"/>
</dbReference>
<keyword evidence="3" id="KW-0805">Transcription regulation</keyword>
<dbReference type="InterPro" id="IPR002913">
    <property type="entry name" value="START_lipid-bd_dom"/>
</dbReference>
<keyword evidence="4" id="KW-0175">Coiled coil</keyword>
<feature type="DNA-binding region" description="Homeobox" evidence="9">
    <location>
        <begin position="32"/>
        <end position="91"/>
    </location>
</feature>
<evidence type="ECO:0000256" key="2">
    <source>
        <dbReference type="ARBA" id="ARBA00006789"/>
    </source>
</evidence>
<dbReference type="Pfam" id="PF25797">
    <property type="entry name" value="PDF2_C"/>
    <property type="match status" value="1"/>
</dbReference>
<keyword evidence="5 9" id="KW-0238">DNA-binding</keyword>
<dbReference type="Proteomes" id="UP000823775">
    <property type="component" value="Unassembled WGS sequence"/>
</dbReference>
<evidence type="ECO:0000259" key="12">
    <source>
        <dbReference type="PROSITE" id="PS50848"/>
    </source>
</evidence>
<dbReference type="CDD" id="cd00086">
    <property type="entry name" value="homeodomain"/>
    <property type="match status" value="1"/>
</dbReference>
<evidence type="ECO:0000256" key="5">
    <source>
        <dbReference type="ARBA" id="ARBA00023125"/>
    </source>
</evidence>
<dbReference type="SUPFAM" id="SSF55961">
    <property type="entry name" value="Bet v1-like"/>
    <property type="match status" value="1"/>
</dbReference>
<dbReference type="PANTHER" id="PTHR45654">
    <property type="entry name" value="HOMEOBOX-LEUCINE ZIPPER PROTEIN MERISTEM L1"/>
    <property type="match status" value="1"/>
</dbReference>
<dbReference type="InterPro" id="IPR042160">
    <property type="entry name" value="HD-Zip_IV"/>
</dbReference>
<evidence type="ECO:0000256" key="4">
    <source>
        <dbReference type="ARBA" id="ARBA00023054"/>
    </source>
</evidence>
<keyword evidence="7" id="KW-0804">Transcription</keyword>
<dbReference type="PANTHER" id="PTHR45654:SF69">
    <property type="entry name" value="HOMEOBOX-LEUCINE ZIPPER PROTEIN ANTHOCYANINLESS 2-LIKE"/>
    <property type="match status" value="1"/>
</dbReference>
<comment type="subcellular location">
    <subcellularLocation>
        <location evidence="1 9 10">Nucleus</location>
    </subcellularLocation>
</comment>